<name>A0ABV7V9M2_9PROT</name>
<evidence type="ECO:0000313" key="8">
    <source>
        <dbReference type="EMBL" id="MFC3674100.1"/>
    </source>
</evidence>
<comment type="caution">
    <text evidence="8">The sequence shown here is derived from an EMBL/GenBank/DDBJ whole genome shotgun (WGS) entry which is preliminary data.</text>
</comment>
<evidence type="ECO:0000256" key="5">
    <source>
        <dbReference type="ARBA" id="ARBA00023136"/>
    </source>
</evidence>
<evidence type="ECO:0000256" key="4">
    <source>
        <dbReference type="ARBA" id="ARBA00022989"/>
    </source>
</evidence>
<feature type="domain" description="Cytochrome b561 bacterial/Ni-hydrogenase" evidence="7">
    <location>
        <begin position="24"/>
        <end position="154"/>
    </location>
</feature>
<comment type="subcellular location">
    <subcellularLocation>
        <location evidence="1">Cell membrane</location>
        <topology evidence="1">Multi-pass membrane protein</topology>
    </subcellularLocation>
</comment>
<evidence type="ECO:0000256" key="6">
    <source>
        <dbReference type="SAM" id="Phobius"/>
    </source>
</evidence>
<feature type="transmembrane region" description="Helical" evidence="6">
    <location>
        <begin position="53"/>
        <end position="80"/>
    </location>
</feature>
<evidence type="ECO:0000313" key="9">
    <source>
        <dbReference type="Proteomes" id="UP001595711"/>
    </source>
</evidence>
<dbReference type="Proteomes" id="UP001595711">
    <property type="component" value="Unassembled WGS sequence"/>
</dbReference>
<keyword evidence="2" id="KW-1003">Cell membrane</keyword>
<sequence length="178" mass="19461">MTEAGAMSVSAMPAQALRRHAFTLLRLWHAVFAGGFLVAYLTADEDTYAMHQFAGYVVLAALVLRLAVGLLTPVGHPLRLPRPSLGNLRTWLARRRGRNPLFAWFAVALLAVVGAVAMSGAIADYLPPVEHLHEAVAEASLWLIFAHIAFVTVIYSGRRLKTWLVGLLSRPSGPEIRK</sequence>
<gene>
    <name evidence="8" type="ORF">ACFOOQ_01010</name>
</gene>
<dbReference type="InterPro" id="IPR011577">
    <property type="entry name" value="Cyt_b561_bac/Ni-Hgenase"/>
</dbReference>
<keyword evidence="3 6" id="KW-0812">Transmembrane</keyword>
<proteinExistence type="predicted"/>
<protein>
    <submittedName>
        <fullName evidence="8">Cytochrome b/b6 domain-containing protein</fullName>
    </submittedName>
</protein>
<accession>A0ABV7V9M2</accession>
<feature type="transmembrane region" description="Helical" evidence="6">
    <location>
        <begin position="21"/>
        <end position="41"/>
    </location>
</feature>
<dbReference type="InterPro" id="IPR016174">
    <property type="entry name" value="Di-haem_cyt_TM"/>
</dbReference>
<dbReference type="Pfam" id="PF01292">
    <property type="entry name" value="Ni_hydr_CYTB"/>
    <property type="match status" value="1"/>
</dbReference>
<organism evidence="8 9">
    <name type="scientific">Ferrovibrio xuzhouensis</name>
    <dbReference type="NCBI Taxonomy" id="1576914"/>
    <lineage>
        <taxon>Bacteria</taxon>
        <taxon>Pseudomonadati</taxon>
        <taxon>Pseudomonadota</taxon>
        <taxon>Alphaproteobacteria</taxon>
        <taxon>Rhodospirillales</taxon>
        <taxon>Rhodospirillaceae</taxon>
        <taxon>Ferrovibrio</taxon>
    </lineage>
</organism>
<keyword evidence="5 6" id="KW-0472">Membrane</keyword>
<evidence type="ECO:0000256" key="1">
    <source>
        <dbReference type="ARBA" id="ARBA00004651"/>
    </source>
</evidence>
<dbReference type="SUPFAM" id="SSF81342">
    <property type="entry name" value="Transmembrane di-heme cytochromes"/>
    <property type="match status" value="1"/>
</dbReference>
<evidence type="ECO:0000256" key="2">
    <source>
        <dbReference type="ARBA" id="ARBA00022475"/>
    </source>
</evidence>
<keyword evidence="4 6" id="KW-1133">Transmembrane helix</keyword>
<evidence type="ECO:0000259" key="7">
    <source>
        <dbReference type="Pfam" id="PF01292"/>
    </source>
</evidence>
<reference evidence="9" key="1">
    <citation type="journal article" date="2019" name="Int. J. Syst. Evol. Microbiol.">
        <title>The Global Catalogue of Microorganisms (GCM) 10K type strain sequencing project: providing services to taxonomists for standard genome sequencing and annotation.</title>
        <authorList>
            <consortium name="The Broad Institute Genomics Platform"/>
            <consortium name="The Broad Institute Genome Sequencing Center for Infectious Disease"/>
            <person name="Wu L."/>
            <person name="Ma J."/>
        </authorList>
    </citation>
    <scope>NUCLEOTIDE SEQUENCE [LARGE SCALE GENOMIC DNA]</scope>
    <source>
        <strain evidence="9">KCTC 42182</strain>
    </source>
</reference>
<feature type="transmembrane region" description="Helical" evidence="6">
    <location>
        <begin position="101"/>
        <end position="123"/>
    </location>
</feature>
<evidence type="ECO:0000256" key="3">
    <source>
        <dbReference type="ARBA" id="ARBA00022692"/>
    </source>
</evidence>
<dbReference type="RefSeq" id="WP_379720431.1">
    <property type="nucleotide sequence ID" value="NZ_JBHRYJ010000001.1"/>
</dbReference>
<feature type="transmembrane region" description="Helical" evidence="6">
    <location>
        <begin position="135"/>
        <end position="155"/>
    </location>
</feature>
<keyword evidence="9" id="KW-1185">Reference proteome</keyword>
<dbReference type="EMBL" id="JBHRYJ010000001">
    <property type="protein sequence ID" value="MFC3674100.1"/>
    <property type="molecule type" value="Genomic_DNA"/>
</dbReference>